<dbReference type="GO" id="GO:0032259">
    <property type="term" value="P:methylation"/>
    <property type="evidence" value="ECO:0007669"/>
    <property type="project" value="UniProtKB-KW"/>
</dbReference>
<evidence type="ECO:0000313" key="8">
    <source>
        <dbReference type="EMBL" id="RCJ30004.1"/>
    </source>
</evidence>
<dbReference type="InterPro" id="IPR001525">
    <property type="entry name" value="C5_MeTfrase"/>
</dbReference>
<evidence type="ECO:0000256" key="1">
    <source>
        <dbReference type="ARBA" id="ARBA00022603"/>
    </source>
</evidence>
<proteinExistence type="inferred from homology"/>
<protein>
    <recommendedName>
        <fullName evidence="7">Cytosine-specific methyltransferase</fullName>
        <ecNumber evidence="7">2.1.1.37</ecNumber>
    </recommendedName>
</protein>
<dbReference type="Gene3D" id="3.40.50.150">
    <property type="entry name" value="Vaccinia Virus protein VP39"/>
    <property type="match status" value="1"/>
</dbReference>
<dbReference type="EC" id="2.1.1.37" evidence="7"/>
<reference evidence="8 9" key="1">
    <citation type="submission" date="2016-04" db="EMBL/GenBank/DDBJ databases">
        <authorList>
            <person name="Evans L.H."/>
            <person name="Alamgir A."/>
            <person name="Owens N."/>
            <person name="Weber N.D."/>
            <person name="Virtaneva K."/>
            <person name="Barbian K."/>
            <person name="Babar A."/>
            <person name="Rosenke K."/>
        </authorList>
    </citation>
    <scope>NUCLEOTIDE SEQUENCE [LARGE SCALE GENOMIC DNA]</scope>
    <source>
        <strain evidence="8">NIES-2108</strain>
    </source>
</reference>
<keyword evidence="1 5" id="KW-0489">Methyltransferase</keyword>
<dbReference type="Proteomes" id="UP000252085">
    <property type="component" value="Unassembled WGS sequence"/>
</dbReference>
<keyword evidence="3 5" id="KW-0949">S-adenosyl-L-methionine</keyword>
<organism evidence="8 9">
    <name type="scientific">Nostoc punctiforme NIES-2108</name>
    <dbReference type="NCBI Taxonomy" id="1356359"/>
    <lineage>
        <taxon>Bacteria</taxon>
        <taxon>Bacillati</taxon>
        <taxon>Cyanobacteriota</taxon>
        <taxon>Cyanophyceae</taxon>
        <taxon>Nostocales</taxon>
        <taxon>Nostocaceae</taxon>
        <taxon>Nostoc</taxon>
    </lineage>
</organism>
<dbReference type="GO" id="GO:0009307">
    <property type="term" value="P:DNA restriction-modification system"/>
    <property type="evidence" value="ECO:0007669"/>
    <property type="project" value="UniProtKB-KW"/>
</dbReference>
<dbReference type="PANTHER" id="PTHR46098">
    <property type="entry name" value="TRNA (CYTOSINE(38)-C(5))-METHYLTRANSFERASE"/>
    <property type="match status" value="1"/>
</dbReference>
<keyword evidence="2 5" id="KW-0808">Transferase</keyword>
<feature type="active site" evidence="5">
    <location>
        <position position="87"/>
    </location>
</feature>
<dbReference type="InterPro" id="IPR050750">
    <property type="entry name" value="C5-MTase"/>
</dbReference>
<dbReference type="NCBIfam" id="TIGR00675">
    <property type="entry name" value="dcm"/>
    <property type="match status" value="1"/>
</dbReference>
<comment type="catalytic activity">
    <reaction evidence="7">
        <text>a 2'-deoxycytidine in DNA + S-adenosyl-L-methionine = a 5-methyl-2'-deoxycytidine in DNA + S-adenosyl-L-homocysteine + H(+)</text>
        <dbReference type="Rhea" id="RHEA:13681"/>
        <dbReference type="Rhea" id="RHEA-COMP:11369"/>
        <dbReference type="Rhea" id="RHEA-COMP:11370"/>
        <dbReference type="ChEBI" id="CHEBI:15378"/>
        <dbReference type="ChEBI" id="CHEBI:57856"/>
        <dbReference type="ChEBI" id="CHEBI:59789"/>
        <dbReference type="ChEBI" id="CHEBI:85452"/>
        <dbReference type="ChEBI" id="CHEBI:85454"/>
        <dbReference type="EC" id="2.1.1.37"/>
    </reaction>
</comment>
<dbReference type="EMBL" id="LXQE01000193">
    <property type="protein sequence ID" value="RCJ30004.1"/>
    <property type="molecule type" value="Genomic_DNA"/>
</dbReference>
<comment type="similarity">
    <text evidence="5 6">Belongs to the class I-like SAM-binding methyltransferase superfamily. C5-methyltransferase family.</text>
</comment>
<evidence type="ECO:0000256" key="2">
    <source>
        <dbReference type="ARBA" id="ARBA00022679"/>
    </source>
</evidence>
<comment type="caution">
    <text evidence="8">The sequence shown here is derived from an EMBL/GenBank/DDBJ whole genome shotgun (WGS) entry which is preliminary data.</text>
</comment>
<evidence type="ECO:0000256" key="7">
    <source>
        <dbReference type="RuleBase" id="RU000417"/>
    </source>
</evidence>
<dbReference type="PROSITE" id="PS51679">
    <property type="entry name" value="SAM_MT_C5"/>
    <property type="match status" value="1"/>
</dbReference>
<dbReference type="SUPFAM" id="SSF53335">
    <property type="entry name" value="S-adenosyl-L-methionine-dependent methyltransferases"/>
    <property type="match status" value="1"/>
</dbReference>
<evidence type="ECO:0000256" key="3">
    <source>
        <dbReference type="ARBA" id="ARBA00022691"/>
    </source>
</evidence>
<evidence type="ECO:0000313" key="9">
    <source>
        <dbReference type="Proteomes" id="UP000252085"/>
    </source>
</evidence>
<dbReference type="Pfam" id="PF00145">
    <property type="entry name" value="DNA_methylase"/>
    <property type="match status" value="1"/>
</dbReference>
<gene>
    <name evidence="8" type="ORF">A6769_34760</name>
</gene>
<dbReference type="InterPro" id="IPR029063">
    <property type="entry name" value="SAM-dependent_MTases_sf"/>
</dbReference>
<dbReference type="PROSITE" id="PS00094">
    <property type="entry name" value="C5_MTASE_1"/>
    <property type="match status" value="1"/>
</dbReference>
<sequence>MTEKITPLETQKVLDLCSGIGGFTQGHLISGGFETVAFCEINQYCQQILNLRFPQIPIISDIHDITVKSLARIGVGEIDGIIAGLPCPPFSLAGKRLASIDERNLFSEFFRILRQVRPRWAIVENVPGLLTAEGGQFFLTVLWQFAQMGFDVQWGVLSASQVGAIHKRERVWIIATNSQSSRRHTSWNQYEKERTNAAFVGGGNHCNFHSSSQSHNSVEYGARAIAQRTFSRGDDGFPARLDGCLLGVTGLTDWLCASTIPSFNRLTRNEVAALTPNCQNEYRQLYAEYLAIRRQQTEQIKALGNAIVPQCAALIFERLKRILSQQQKNS</sequence>
<name>A0A367R3C0_NOSPU</name>
<keyword evidence="4" id="KW-0680">Restriction system</keyword>
<dbReference type="GO" id="GO:0003886">
    <property type="term" value="F:DNA (cytosine-5-)-methyltransferase activity"/>
    <property type="evidence" value="ECO:0007669"/>
    <property type="project" value="UniProtKB-EC"/>
</dbReference>
<dbReference type="PRINTS" id="PR00105">
    <property type="entry name" value="C5METTRFRASE"/>
</dbReference>
<evidence type="ECO:0000256" key="5">
    <source>
        <dbReference type="PROSITE-ProRule" id="PRU01016"/>
    </source>
</evidence>
<evidence type="ECO:0000256" key="4">
    <source>
        <dbReference type="ARBA" id="ARBA00022747"/>
    </source>
</evidence>
<dbReference type="InterPro" id="IPR018117">
    <property type="entry name" value="C5_DNA_meth_AS"/>
</dbReference>
<evidence type="ECO:0000256" key="6">
    <source>
        <dbReference type="RuleBase" id="RU000416"/>
    </source>
</evidence>
<dbReference type="PANTHER" id="PTHR46098:SF1">
    <property type="entry name" value="TRNA (CYTOSINE(38)-C(5))-METHYLTRANSFERASE"/>
    <property type="match status" value="1"/>
</dbReference>
<accession>A0A367R3C0</accession>
<dbReference type="AlphaFoldDB" id="A0A367R3C0"/>